<dbReference type="EMBL" id="LR778114">
    <property type="protein sequence ID" value="CAB1127654.1"/>
    <property type="molecule type" value="Genomic_DNA"/>
</dbReference>
<evidence type="ECO:0000313" key="2">
    <source>
        <dbReference type="Proteomes" id="UP000503399"/>
    </source>
</evidence>
<dbReference type="Proteomes" id="UP000503399">
    <property type="component" value="Chromosome"/>
</dbReference>
<dbReference type="InterPro" id="IPR006439">
    <property type="entry name" value="HAD-SF_hydro_IA"/>
</dbReference>
<dbReference type="SUPFAM" id="SSF56784">
    <property type="entry name" value="HAD-like"/>
    <property type="match status" value="1"/>
</dbReference>
<dbReference type="SFLD" id="SFLDF00035">
    <property type="entry name" value="phosphoglycolate_phosphatase"/>
    <property type="match status" value="1"/>
</dbReference>
<dbReference type="PRINTS" id="PR00413">
    <property type="entry name" value="HADHALOGNASE"/>
</dbReference>
<dbReference type="Gene3D" id="1.10.150.240">
    <property type="entry name" value="Putative phosphatase, domain 2"/>
    <property type="match status" value="1"/>
</dbReference>
<dbReference type="KEGG" id="hfv:R50_0148"/>
<dbReference type="Pfam" id="PF00702">
    <property type="entry name" value="Hydrolase"/>
    <property type="match status" value="1"/>
</dbReference>
<evidence type="ECO:0000313" key="1">
    <source>
        <dbReference type="EMBL" id="CAB1127654.1"/>
    </source>
</evidence>
<dbReference type="InterPro" id="IPR023198">
    <property type="entry name" value="PGP-like_dom2"/>
</dbReference>
<proteinExistence type="predicted"/>
<dbReference type="SFLD" id="SFLDS00003">
    <property type="entry name" value="Haloacid_Dehalogenase"/>
    <property type="match status" value="1"/>
</dbReference>
<accession>A0A6F8ZD91</accession>
<name>A0A6F8ZD91_9FIRM</name>
<reference evidence="1 2" key="1">
    <citation type="submission" date="2020-02" db="EMBL/GenBank/DDBJ databases">
        <authorList>
            <person name="Hogendoorn C."/>
        </authorList>
    </citation>
    <scope>NUCLEOTIDE SEQUENCE [LARGE SCALE GENOMIC DNA]</scope>
    <source>
        <strain evidence="1">R501</strain>
    </source>
</reference>
<dbReference type="PANTHER" id="PTHR42896">
    <property type="entry name" value="XYLULOSE-1,5-BISPHOSPHATE (XUBP) PHOSPHATASE"/>
    <property type="match status" value="1"/>
</dbReference>
<gene>
    <name evidence="1" type="primary">cbbYC</name>
    <name evidence="1" type="ORF">R50_0148</name>
</gene>
<dbReference type="GO" id="GO:0016787">
    <property type="term" value="F:hydrolase activity"/>
    <property type="evidence" value="ECO:0007669"/>
    <property type="project" value="InterPro"/>
</dbReference>
<protein>
    <submittedName>
        <fullName evidence="1">Protein CbbY, chromosomal</fullName>
    </submittedName>
</protein>
<sequence>MALRALIFDVDGTLADTERHGHRVAFNRAFEEAGWPFRWDEATYGELLAITGGKERLRAYLERIALGAEVDDALIRELHRAKTRHYVRLLEEGAIPLRPGVLRLLREARAAGLQLAIATTTTPANVHGLLVHAMGEEALEWFTVIGAGDVVAGKKPLPDIYHWVLEQLDLDPARCLAVEDSAVGLAAARAAGLPTLVTVNDYTRDQAFPGALAVLEHLGEPDRPARVLAGPEPGPVVVTVPLLARWHRAAAG</sequence>
<dbReference type="Gene3D" id="3.40.50.1000">
    <property type="entry name" value="HAD superfamily/HAD-like"/>
    <property type="match status" value="1"/>
</dbReference>
<dbReference type="InterPro" id="IPR036412">
    <property type="entry name" value="HAD-like_sf"/>
</dbReference>
<dbReference type="AlphaFoldDB" id="A0A6F8ZD91"/>
<keyword evidence="2" id="KW-1185">Reference proteome</keyword>
<dbReference type="NCBIfam" id="TIGR01509">
    <property type="entry name" value="HAD-SF-IA-v3"/>
    <property type="match status" value="1"/>
</dbReference>
<dbReference type="SFLD" id="SFLDG01135">
    <property type="entry name" value="C1.5.6:_HAD__Beta-PGM__Phospha"/>
    <property type="match status" value="1"/>
</dbReference>
<dbReference type="InterPro" id="IPR044999">
    <property type="entry name" value="CbbY-like"/>
</dbReference>
<dbReference type="SFLD" id="SFLDG01129">
    <property type="entry name" value="C1.5:_HAD__Beta-PGM__Phosphata"/>
    <property type="match status" value="1"/>
</dbReference>
<dbReference type="PANTHER" id="PTHR42896:SF2">
    <property type="entry name" value="CBBY-LIKE PROTEIN"/>
    <property type="match status" value="1"/>
</dbReference>
<dbReference type="InterPro" id="IPR023214">
    <property type="entry name" value="HAD_sf"/>
</dbReference>
<organism evidence="1 2">
    <name type="scientific">Candidatus Hydrogenisulfobacillus filiaventi</name>
    <dbReference type="NCBI Taxonomy" id="2707344"/>
    <lineage>
        <taxon>Bacteria</taxon>
        <taxon>Bacillati</taxon>
        <taxon>Bacillota</taxon>
        <taxon>Clostridia</taxon>
        <taxon>Eubacteriales</taxon>
        <taxon>Clostridiales Family XVII. Incertae Sedis</taxon>
        <taxon>Candidatus Hydrogenisulfobacillus</taxon>
    </lineage>
</organism>